<reference evidence="3" key="1">
    <citation type="submission" date="2017-03" db="EMBL/GenBank/DDBJ databases">
        <title>Phytopthora megakarya and P. palmivora, two closely related causual agents of cacao black pod achieved similar genome size and gene model numbers by different mechanisms.</title>
        <authorList>
            <person name="Ali S."/>
            <person name="Shao J."/>
            <person name="Larry D.J."/>
            <person name="Kronmiller B."/>
            <person name="Shen D."/>
            <person name="Strem M.D."/>
            <person name="Melnick R.L."/>
            <person name="Guiltinan M.J."/>
            <person name="Tyler B.M."/>
            <person name="Meinhardt L.W."/>
            <person name="Bailey B.A."/>
        </authorList>
    </citation>
    <scope>NUCLEOTIDE SEQUENCE [LARGE SCALE GENOMIC DNA]</scope>
    <source>
        <strain evidence="3">zdho120</strain>
    </source>
</reference>
<name>A0A225X0T1_9STRA</name>
<proteinExistence type="predicted"/>
<evidence type="ECO:0000313" key="2">
    <source>
        <dbReference type="EMBL" id="OWZ22858.1"/>
    </source>
</evidence>
<keyword evidence="3" id="KW-1185">Reference proteome</keyword>
<evidence type="ECO:0000256" key="1">
    <source>
        <dbReference type="SAM" id="MobiDB-lite"/>
    </source>
</evidence>
<feature type="region of interest" description="Disordered" evidence="1">
    <location>
        <begin position="136"/>
        <end position="156"/>
    </location>
</feature>
<gene>
    <name evidence="2" type="ORF">PHMEG_0002350</name>
</gene>
<dbReference type="AlphaFoldDB" id="A0A225X0T1"/>
<accession>A0A225X0T1</accession>
<comment type="caution">
    <text evidence="2">The sequence shown here is derived from an EMBL/GenBank/DDBJ whole genome shotgun (WGS) entry which is preliminary data.</text>
</comment>
<organism evidence="2 3">
    <name type="scientific">Phytophthora megakarya</name>
    <dbReference type="NCBI Taxonomy" id="4795"/>
    <lineage>
        <taxon>Eukaryota</taxon>
        <taxon>Sar</taxon>
        <taxon>Stramenopiles</taxon>
        <taxon>Oomycota</taxon>
        <taxon>Peronosporomycetes</taxon>
        <taxon>Peronosporales</taxon>
        <taxon>Peronosporaceae</taxon>
        <taxon>Phytophthora</taxon>
    </lineage>
</organism>
<evidence type="ECO:0000313" key="3">
    <source>
        <dbReference type="Proteomes" id="UP000198211"/>
    </source>
</evidence>
<dbReference type="EMBL" id="NBNE01000103">
    <property type="protein sequence ID" value="OWZ22858.1"/>
    <property type="molecule type" value="Genomic_DNA"/>
</dbReference>
<dbReference type="OrthoDB" id="161228at2759"/>
<protein>
    <submittedName>
        <fullName evidence="2">Uncharacterized protein</fullName>
    </submittedName>
</protein>
<dbReference type="Proteomes" id="UP000198211">
    <property type="component" value="Unassembled WGS sequence"/>
</dbReference>
<sequence>MKTPSLSTSKATATLWTARFIASLWKLAVKRARQLRRQSQSTDIMYGSDINPTSGQETFELDEASILQEAALSVVASGVVSLADLEAVTGFRLSKTHDKDDDASSDAATDTDSCSIADSDVFENLLDEVASPKETKPINGLYSTTSTKSTPQMSSNSTKSAKWICVGYGRYIKMQQQLC</sequence>
<feature type="compositionally biased region" description="Polar residues" evidence="1">
    <location>
        <begin position="141"/>
        <end position="156"/>
    </location>
</feature>